<evidence type="ECO:0000256" key="7">
    <source>
        <dbReference type="HAMAP-Rule" id="MF_01183"/>
    </source>
</evidence>
<accession>A0A4T0V4P9</accession>
<dbReference type="InterPro" id="IPR015391">
    <property type="entry name" value="SurA_N"/>
</dbReference>
<evidence type="ECO:0000256" key="5">
    <source>
        <dbReference type="ARBA" id="ARBA00023186"/>
    </source>
</evidence>
<comment type="caution">
    <text evidence="9">The sequence shown here is derived from an EMBL/GenBank/DDBJ whole genome shotgun (WGS) entry which is preliminary data.</text>
</comment>
<dbReference type="HAMAP" id="MF_01183">
    <property type="entry name" value="Chaperone_SurA"/>
    <property type="match status" value="1"/>
</dbReference>
<dbReference type="PANTHER" id="PTHR47637:SF1">
    <property type="entry name" value="CHAPERONE SURA"/>
    <property type="match status" value="1"/>
</dbReference>
<evidence type="ECO:0000313" key="9">
    <source>
        <dbReference type="EMBL" id="TIC86225.1"/>
    </source>
</evidence>
<comment type="domain">
    <text evidence="7">The PPIase activity resides only in the second parvulin domain. The N-terminal region and the C-terminal tail are necessary and sufficient for the chaperone activity of SurA. The PPIase activity is dispensable for SurA to function as a chaperone. The N-terminal region and the C-terminal tail are also required for porin recognition.</text>
</comment>
<dbReference type="EC" id="5.2.1.8" evidence="7"/>
<dbReference type="EMBL" id="STGJ01000002">
    <property type="protein sequence ID" value="TIC86225.1"/>
    <property type="molecule type" value="Genomic_DNA"/>
</dbReference>
<dbReference type="SUPFAM" id="SSF54534">
    <property type="entry name" value="FKBP-like"/>
    <property type="match status" value="2"/>
</dbReference>
<gene>
    <name evidence="7" type="primary">surA</name>
    <name evidence="9" type="ORF">E5K04_03755</name>
</gene>
<dbReference type="GO" id="GO:0042277">
    <property type="term" value="F:peptide binding"/>
    <property type="evidence" value="ECO:0007669"/>
    <property type="project" value="InterPro"/>
</dbReference>
<dbReference type="GO" id="GO:0051082">
    <property type="term" value="F:unfolded protein binding"/>
    <property type="evidence" value="ECO:0007669"/>
    <property type="project" value="UniProtKB-UniRule"/>
</dbReference>
<dbReference type="PROSITE" id="PS50198">
    <property type="entry name" value="PPIC_PPIASE_2"/>
    <property type="match status" value="2"/>
</dbReference>
<keyword evidence="3 7" id="KW-0574">Periplasm</keyword>
<keyword evidence="5 7" id="KW-0143">Chaperone</keyword>
<sequence length="426" mass="46630" precursor="true">MKRTLIAACLAGVFALPASAAVTTVDRIVAVVGKDAVTLSDVNARLAQVEAGLKRQGVPLPPAAVLQRQVLDQLLLEKLQLQYAASNGVRVGDGELDDVVSRLARQNGTDVAGLRARLAKDGTDYAVFRENLRKEVLLERLRERVAGSQANVSDQEVEQVLASAQNAKRAEYRIANILVSVPERADAKQIDAARQKIGRAQADLAAGKPFAQVAASYSDAKNALAGGEIGWRGSSALPPELVGLLDALAPGQTTDVVRTPSGFYLFQLIEKRDRSAPQMVEQYRVRHILVRTNEAVSEADARTRIEQVRDRLQQGAKFDELARRFSEDGSAPQGGDLGWMNKGDTVPEFERAMLALKPGETSAPVRSPFGYHLIRLENTRTQDVSGEREKAAVKQEIRQRKAEQAYQDWLQQLKDSAYIEDKLSDD</sequence>
<dbReference type="GO" id="GO:0030288">
    <property type="term" value="C:outer membrane-bounded periplasmic space"/>
    <property type="evidence" value="ECO:0007669"/>
    <property type="project" value="InterPro"/>
</dbReference>
<dbReference type="Gene3D" id="3.10.50.40">
    <property type="match status" value="2"/>
</dbReference>
<comment type="catalytic activity">
    <reaction evidence="7">
        <text>[protein]-peptidylproline (omega=180) = [protein]-peptidylproline (omega=0)</text>
        <dbReference type="Rhea" id="RHEA:16237"/>
        <dbReference type="Rhea" id="RHEA-COMP:10747"/>
        <dbReference type="Rhea" id="RHEA-COMP:10748"/>
        <dbReference type="ChEBI" id="CHEBI:83833"/>
        <dbReference type="ChEBI" id="CHEBI:83834"/>
        <dbReference type="EC" id="5.2.1.8"/>
    </reaction>
</comment>
<dbReference type="GO" id="GO:0003755">
    <property type="term" value="F:peptidyl-prolyl cis-trans isomerase activity"/>
    <property type="evidence" value="ECO:0007669"/>
    <property type="project" value="UniProtKB-UniRule"/>
</dbReference>
<evidence type="ECO:0000256" key="4">
    <source>
        <dbReference type="ARBA" id="ARBA00023110"/>
    </source>
</evidence>
<keyword evidence="6 7" id="KW-0413">Isomerase</keyword>
<keyword evidence="1 7" id="KW-0732">Signal</keyword>
<comment type="function">
    <text evidence="7">Chaperone involved in the correct folding and assembly of outer membrane proteins. Recognizes specific patterns of aromatic residues and the orientation of their side chains, which are found more frequently in integral outer membrane proteins. May act in both early periplasmic and late outer membrane-associated steps of protein maturation.</text>
</comment>
<protein>
    <recommendedName>
        <fullName evidence="7">Chaperone SurA</fullName>
    </recommendedName>
    <alternativeName>
        <fullName evidence="7">Peptidyl-prolyl cis-trans isomerase SurA</fullName>
        <shortName evidence="7">PPIase SurA</shortName>
        <ecNumber evidence="7">5.2.1.8</ecNumber>
    </alternativeName>
    <alternativeName>
        <fullName evidence="7">Rotamase SurA</fullName>
    </alternativeName>
</protein>
<feature type="domain" description="PpiC" evidence="8">
    <location>
        <begin position="280"/>
        <end position="378"/>
    </location>
</feature>
<dbReference type="PANTHER" id="PTHR47637">
    <property type="entry name" value="CHAPERONE SURA"/>
    <property type="match status" value="1"/>
</dbReference>
<dbReference type="SUPFAM" id="SSF109998">
    <property type="entry name" value="Triger factor/SurA peptide-binding domain-like"/>
    <property type="match status" value="1"/>
</dbReference>
<dbReference type="PROSITE" id="PS01096">
    <property type="entry name" value="PPIC_PPIASE_1"/>
    <property type="match status" value="1"/>
</dbReference>
<evidence type="ECO:0000313" key="10">
    <source>
        <dbReference type="Proteomes" id="UP000308891"/>
    </source>
</evidence>
<dbReference type="GO" id="GO:0006457">
    <property type="term" value="P:protein folding"/>
    <property type="evidence" value="ECO:0007669"/>
    <property type="project" value="UniProtKB-UniRule"/>
</dbReference>
<dbReference type="RefSeq" id="WP_136551571.1">
    <property type="nucleotide sequence ID" value="NZ_STGJ01000002.1"/>
</dbReference>
<evidence type="ECO:0000259" key="8">
    <source>
        <dbReference type="PROSITE" id="PS50198"/>
    </source>
</evidence>
<dbReference type="InterPro" id="IPR027304">
    <property type="entry name" value="Trigger_fact/SurA_dom_sf"/>
</dbReference>
<dbReference type="GO" id="GO:0043165">
    <property type="term" value="P:Gram-negative-bacterium-type cell outer membrane assembly"/>
    <property type="evidence" value="ECO:0007669"/>
    <property type="project" value="InterPro"/>
</dbReference>
<feature type="chain" id="PRO_5021055156" description="Chaperone SurA" evidence="7">
    <location>
        <begin position="21"/>
        <end position="426"/>
    </location>
</feature>
<evidence type="ECO:0000256" key="1">
    <source>
        <dbReference type="ARBA" id="ARBA00022729"/>
    </source>
</evidence>
<feature type="signal peptide" evidence="7">
    <location>
        <begin position="1"/>
        <end position="20"/>
    </location>
</feature>
<dbReference type="InterPro" id="IPR023058">
    <property type="entry name" value="PPIase_PpiC_CS"/>
</dbReference>
<reference evidence="9 10" key="1">
    <citation type="submission" date="2019-04" db="EMBL/GenBank/DDBJ databases">
        <title>Crenobacter sp. nov.</title>
        <authorList>
            <person name="Shi S."/>
        </authorList>
    </citation>
    <scope>NUCLEOTIDE SEQUENCE [LARGE SCALE GENOMIC DNA]</scope>
    <source>
        <strain evidence="9 10">GY 70310</strain>
    </source>
</reference>
<name>A0A4T0V4P9_9NEIS</name>
<dbReference type="Pfam" id="PF09312">
    <property type="entry name" value="SurA_N"/>
    <property type="match status" value="1"/>
</dbReference>
<dbReference type="OrthoDB" id="14196at2"/>
<organism evidence="9 10">
    <name type="scientific">Crenobacter intestini</name>
    <dbReference type="NCBI Taxonomy" id="2563443"/>
    <lineage>
        <taxon>Bacteria</taxon>
        <taxon>Pseudomonadati</taxon>
        <taxon>Pseudomonadota</taxon>
        <taxon>Betaproteobacteria</taxon>
        <taxon>Neisseriales</taxon>
        <taxon>Neisseriaceae</taxon>
        <taxon>Crenobacter</taxon>
    </lineage>
</organism>
<keyword evidence="10" id="KW-1185">Reference proteome</keyword>
<keyword evidence="2 7" id="KW-0677">Repeat</keyword>
<dbReference type="InterPro" id="IPR050280">
    <property type="entry name" value="OMP_Chaperone_SurA"/>
</dbReference>
<dbReference type="InterPro" id="IPR046357">
    <property type="entry name" value="PPIase_dom_sf"/>
</dbReference>
<dbReference type="Pfam" id="PF00639">
    <property type="entry name" value="Rotamase"/>
    <property type="match status" value="2"/>
</dbReference>
<evidence type="ECO:0000256" key="6">
    <source>
        <dbReference type="ARBA" id="ARBA00023235"/>
    </source>
</evidence>
<feature type="domain" description="PpiC" evidence="8">
    <location>
        <begin position="169"/>
        <end position="270"/>
    </location>
</feature>
<keyword evidence="4 7" id="KW-0697">Rotamase</keyword>
<dbReference type="Gene3D" id="1.10.4030.10">
    <property type="entry name" value="Porin chaperone SurA, peptide-binding domain"/>
    <property type="match status" value="1"/>
</dbReference>
<proteinExistence type="inferred from homology"/>
<dbReference type="InterPro" id="IPR000297">
    <property type="entry name" value="PPIase_PpiC"/>
</dbReference>
<evidence type="ECO:0000256" key="3">
    <source>
        <dbReference type="ARBA" id="ARBA00022764"/>
    </source>
</evidence>
<dbReference type="AlphaFoldDB" id="A0A4T0V4P9"/>
<evidence type="ECO:0000256" key="2">
    <source>
        <dbReference type="ARBA" id="ARBA00022737"/>
    </source>
</evidence>
<dbReference type="GO" id="GO:0050821">
    <property type="term" value="P:protein stabilization"/>
    <property type="evidence" value="ECO:0007669"/>
    <property type="project" value="InterPro"/>
</dbReference>
<dbReference type="Proteomes" id="UP000308891">
    <property type="component" value="Unassembled WGS sequence"/>
</dbReference>
<dbReference type="InterPro" id="IPR023034">
    <property type="entry name" value="PPIase_SurA"/>
</dbReference>
<comment type="subcellular location">
    <subcellularLocation>
        <location evidence="7">Periplasm</location>
    </subcellularLocation>
    <text evidence="7">Is capable of associating with the outer membrane.</text>
</comment>